<dbReference type="KEGG" id="pgri:PgNI_08379"/>
<dbReference type="GeneID" id="41963284"/>
<dbReference type="Proteomes" id="UP000515153">
    <property type="component" value="Chromosome V"/>
</dbReference>
<dbReference type="RefSeq" id="XP_030979294.1">
    <property type="nucleotide sequence ID" value="XM_031128376.1"/>
</dbReference>
<dbReference type="AlphaFoldDB" id="A0A6P8AWP7"/>
<organism evidence="2 3">
    <name type="scientific">Pyricularia grisea</name>
    <name type="common">Crabgrass-specific blast fungus</name>
    <name type="synonym">Magnaporthe grisea</name>
    <dbReference type="NCBI Taxonomy" id="148305"/>
    <lineage>
        <taxon>Eukaryota</taxon>
        <taxon>Fungi</taxon>
        <taxon>Dikarya</taxon>
        <taxon>Ascomycota</taxon>
        <taxon>Pezizomycotina</taxon>
        <taxon>Sordariomycetes</taxon>
        <taxon>Sordariomycetidae</taxon>
        <taxon>Magnaporthales</taxon>
        <taxon>Pyriculariaceae</taxon>
        <taxon>Pyricularia</taxon>
    </lineage>
</organism>
<evidence type="ECO:0000256" key="1">
    <source>
        <dbReference type="SAM" id="MobiDB-lite"/>
    </source>
</evidence>
<reference evidence="3" key="3">
    <citation type="submission" date="2025-08" db="UniProtKB">
        <authorList>
            <consortium name="RefSeq"/>
        </authorList>
    </citation>
    <scope>IDENTIFICATION</scope>
    <source>
        <strain evidence="3">NI907</strain>
    </source>
</reference>
<reference evidence="3" key="2">
    <citation type="submission" date="2019-10" db="EMBL/GenBank/DDBJ databases">
        <authorList>
            <consortium name="NCBI Genome Project"/>
        </authorList>
    </citation>
    <scope>NUCLEOTIDE SEQUENCE</scope>
    <source>
        <strain evidence="3">NI907</strain>
    </source>
</reference>
<reference evidence="2 3" key="1">
    <citation type="journal article" date="2019" name="Mol. Biol. Evol.">
        <title>Blast fungal genomes show frequent chromosomal changes, gene gains and losses, and effector gene turnover.</title>
        <authorList>
            <person name="Gomez Luciano L.B."/>
            <person name="Jason Tsai I."/>
            <person name="Chuma I."/>
            <person name="Tosa Y."/>
            <person name="Chen Y.H."/>
            <person name="Li J.Y."/>
            <person name="Li M.Y."/>
            <person name="Jade Lu M.Y."/>
            <person name="Nakayashiki H."/>
            <person name="Li W.H."/>
        </authorList>
    </citation>
    <scope>NUCLEOTIDE SEQUENCE [LARGE SCALE GENOMIC DNA]</scope>
    <source>
        <strain evidence="2 3">NI907</strain>
    </source>
</reference>
<keyword evidence="2" id="KW-1185">Reference proteome</keyword>
<name>A0A6P8AWP7_PYRGI</name>
<feature type="region of interest" description="Disordered" evidence="1">
    <location>
        <begin position="50"/>
        <end position="80"/>
    </location>
</feature>
<proteinExistence type="predicted"/>
<protein>
    <submittedName>
        <fullName evidence="3">Uncharacterized protein</fullName>
    </submittedName>
</protein>
<accession>A0A6P8AWP7</accession>
<evidence type="ECO:0000313" key="2">
    <source>
        <dbReference type="Proteomes" id="UP000515153"/>
    </source>
</evidence>
<gene>
    <name evidence="3" type="ORF">PgNI_08379</name>
</gene>
<sequence>MLLSTLPLRRYAPRLGFLVDSSEYLRANARRPIPWFHAARRLATAAENPVDDGTQTFQSAPHVAPNWQDDDASTNSPSKTSFSRAWDSKYFQQWAPSHVLRQWLTQGYGASEHHDHLLRSAAASRSTRLSIVALQVDMMRAETAQPTCLSEHLITESVLVKKLKFLASKGIALEDIELWLSILKPENPAEMVRRLCSAERLVPPFVILQVLCLRRDYNDPETLSRLYGCIFRAVCGEAFPQVSIPESMNRESDPSEATAVSQLDKASPQYRYRWPPNLFIRLVSMMTRHSLHSWPASLPSIARLAERYIETMPPPEKKGISAELVVRQRQNYVHNAALVIFSHPARYMPLANLRYNWEAQKVVLALSAKLARPPLIDQSAFRAIRSVLGGLRKSKPERLVASRLSKAWPPYRQAWDGLDEKRPVEDDYSRNVKAGVLAREAGYAPQDVDLSLDIIGGAALGKLPFVHHRTTTPKLGPDASSAVIMPWAASIKATRNAQEAWQAFLQPPQPGLSPCAIIYNEMFVKLYAREVTRPNALPGTGLEVHPVHEANLSEFEKARLQPPRPSELYEQMRNQGIRPVGACLQVLLKNATSMKEIARYLMDSRQQVQASRVFIDLIDRRKSDQRYEPDEVKHILNMPLHLFRASAVGVTRTLPYSWVHEGLKRKNPDIHRLENLINITRIRMEHEKSPNMSVWHVIFDALARPAIAVLPQPAGLSPGAYETENRINALRMFMRVFHHVHETTGVVDILMFDKLCLILRRAITAINFRRGQSRYFDEVIDDAHAALKAAAAKLSQRIVTDENPQSQFLKLPSFGYRLGPVQVRSYFRTLAYLGDHDELLNRLEWIINEGLGADGREELLDTAIDPDHPDHERLYISLLIFKSYMSHQVPPETMEALKARVIKVSEEKGLAWSWPDDEDVESFMDAELYRGDEAAFWEEAHRRGRT</sequence>
<evidence type="ECO:0000313" key="3">
    <source>
        <dbReference type="RefSeq" id="XP_030979294.1"/>
    </source>
</evidence>